<gene>
    <name evidence="10" type="ORF">NS506_05712</name>
</gene>
<keyword evidence="3 8" id="KW-0813">Transport</keyword>
<dbReference type="InterPro" id="IPR000425">
    <property type="entry name" value="MIP"/>
</dbReference>
<keyword evidence="5 8" id="KW-0812">Transmembrane</keyword>
<dbReference type="InterPro" id="IPR023271">
    <property type="entry name" value="Aquaporin-like"/>
</dbReference>
<evidence type="ECO:0000313" key="11">
    <source>
        <dbReference type="Proteomes" id="UP000180166"/>
    </source>
</evidence>
<evidence type="ECO:0000256" key="8">
    <source>
        <dbReference type="RuleBase" id="RU000477"/>
    </source>
</evidence>
<dbReference type="PRINTS" id="PR00783">
    <property type="entry name" value="MINTRINSICP"/>
</dbReference>
<evidence type="ECO:0000313" key="10">
    <source>
        <dbReference type="EMBL" id="APA99755.1"/>
    </source>
</evidence>
<evidence type="ECO:0000256" key="4">
    <source>
        <dbReference type="ARBA" id="ARBA00022475"/>
    </source>
</evidence>
<evidence type="ECO:0000256" key="5">
    <source>
        <dbReference type="ARBA" id="ARBA00022692"/>
    </source>
</evidence>
<evidence type="ECO:0000256" key="3">
    <source>
        <dbReference type="ARBA" id="ARBA00022448"/>
    </source>
</evidence>
<accession>A0ABC8B0G2</accession>
<evidence type="ECO:0000256" key="9">
    <source>
        <dbReference type="SAM" id="Phobius"/>
    </source>
</evidence>
<keyword evidence="4" id="KW-1003">Cell membrane</keyword>
<dbReference type="Proteomes" id="UP000180166">
    <property type="component" value="Chromosome"/>
</dbReference>
<proteinExistence type="inferred from homology"/>
<feature type="transmembrane region" description="Helical" evidence="9">
    <location>
        <begin position="28"/>
        <end position="47"/>
    </location>
</feature>
<comment type="similarity">
    <text evidence="2 8">Belongs to the MIP/aquaporin (TC 1.A.8) family.</text>
</comment>
<dbReference type="GO" id="GO:0005886">
    <property type="term" value="C:plasma membrane"/>
    <property type="evidence" value="ECO:0007669"/>
    <property type="project" value="UniProtKB-SubCell"/>
</dbReference>
<feature type="transmembrane region" description="Helical" evidence="9">
    <location>
        <begin position="126"/>
        <end position="149"/>
    </location>
</feature>
<dbReference type="PANTHER" id="PTHR19139:SF199">
    <property type="entry name" value="MIP17260P"/>
    <property type="match status" value="1"/>
</dbReference>
<dbReference type="InterPro" id="IPR034294">
    <property type="entry name" value="Aquaporin_transptr"/>
</dbReference>
<dbReference type="InterPro" id="IPR022357">
    <property type="entry name" value="MIP_CS"/>
</dbReference>
<dbReference type="AlphaFoldDB" id="A0ABC8B0G2"/>
<feature type="transmembrane region" description="Helical" evidence="9">
    <location>
        <begin position="156"/>
        <end position="177"/>
    </location>
</feature>
<feature type="transmembrane region" description="Helical" evidence="9">
    <location>
        <begin position="68"/>
        <end position="95"/>
    </location>
</feature>
<evidence type="ECO:0000256" key="7">
    <source>
        <dbReference type="ARBA" id="ARBA00023136"/>
    </source>
</evidence>
<sequence>MAAEGVGTFLLVFGGVGTAVLAGSRVGALGVSLAFGFILLCLAYTLGRISGCHINPAVTLGHLLLGRIQAVTAAMYVAAQAVGALLGGLLVFAVANGLPDYHRDLDGLAANGWGEYGPHEPGKEGYGLGSAIVVEVVLTALLVLVVLAVTDKVADTALAGVAIGITLALTNLVAIPVDNASINPARSLASAPFQEDAWGQLWAFIVFPLLGGAIGALAYAGLFGWKRRARA</sequence>
<evidence type="ECO:0000256" key="6">
    <source>
        <dbReference type="ARBA" id="ARBA00022989"/>
    </source>
</evidence>
<dbReference type="EMBL" id="CP017839">
    <property type="protein sequence ID" value="APA99755.1"/>
    <property type="molecule type" value="Genomic_DNA"/>
</dbReference>
<keyword evidence="6 9" id="KW-1133">Transmembrane helix</keyword>
<evidence type="ECO:0000256" key="1">
    <source>
        <dbReference type="ARBA" id="ARBA00004651"/>
    </source>
</evidence>
<dbReference type="SUPFAM" id="SSF81338">
    <property type="entry name" value="Aquaporin-like"/>
    <property type="match status" value="1"/>
</dbReference>
<organism evidence="10 11">
    <name type="scientific">Nocardia seriolae</name>
    <dbReference type="NCBI Taxonomy" id="37332"/>
    <lineage>
        <taxon>Bacteria</taxon>
        <taxon>Bacillati</taxon>
        <taxon>Actinomycetota</taxon>
        <taxon>Actinomycetes</taxon>
        <taxon>Mycobacteriales</taxon>
        <taxon>Nocardiaceae</taxon>
        <taxon>Nocardia</taxon>
    </lineage>
</organism>
<reference evidence="10 11" key="1">
    <citation type="submission" date="2016-10" db="EMBL/GenBank/DDBJ databases">
        <title>Genome sequence of Nocardia seriolae strain EM150506, isolated from Anguila japonica.</title>
        <authorList>
            <person name="Han H.-J."/>
        </authorList>
    </citation>
    <scope>NUCLEOTIDE SEQUENCE [LARGE SCALE GENOMIC DNA]</scope>
    <source>
        <strain evidence="10 11">EM150506</strain>
    </source>
</reference>
<name>A0ABC8B0G2_9NOCA</name>
<dbReference type="KEGG" id="nsr:NS506_05712"/>
<feature type="transmembrane region" description="Helical" evidence="9">
    <location>
        <begin position="197"/>
        <end position="225"/>
    </location>
</feature>
<keyword evidence="7 9" id="KW-0472">Membrane</keyword>
<protein>
    <submittedName>
        <fullName evidence="10">Aquaporin Z</fullName>
    </submittedName>
</protein>
<dbReference type="Pfam" id="PF00230">
    <property type="entry name" value="MIP"/>
    <property type="match status" value="1"/>
</dbReference>
<dbReference type="Gene3D" id="1.20.1080.10">
    <property type="entry name" value="Glycerol uptake facilitator protein"/>
    <property type="match status" value="1"/>
</dbReference>
<evidence type="ECO:0000256" key="2">
    <source>
        <dbReference type="ARBA" id="ARBA00006175"/>
    </source>
</evidence>
<dbReference type="PANTHER" id="PTHR19139">
    <property type="entry name" value="AQUAPORIN TRANSPORTER"/>
    <property type="match status" value="1"/>
</dbReference>
<comment type="subcellular location">
    <subcellularLocation>
        <location evidence="1">Cell membrane</location>
        <topology evidence="1">Multi-pass membrane protein</topology>
    </subcellularLocation>
</comment>
<dbReference type="PROSITE" id="PS00221">
    <property type="entry name" value="MIP"/>
    <property type="match status" value="1"/>
</dbReference>